<protein>
    <submittedName>
        <fullName evidence="2">Uncharacterized protein</fullName>
    </submittedName>
</protein>
<feature type="region of interest" description="Disordered" evidence="1">
    <location>
        <begin position="56"/>
        <end position="75"/>
    </location>
</feature>
<reference evidence="2" key="1">
    <citation type="submission" date="2022-06" db="EMBL/GenBank/DDBJ databases">
        <authorList>
            <consortium name="SYNGENTA / RWTH Aachen University"/>
        </authorList>
    </citation>
    <scope>NUCLEOTIDE SEQUENCE</scope>
</reference>
<comment type="caution">
    <text evidence="2">The sequence shown here is derived from an EMBL/GenBank/DDBJ whole genome shotgun (WGS) entry which is preliminary data.</text>
</comment>
<evidence type="ECO:0000313" key="2">
    <source>
        <dbReference type="EMBL" id="CAH7684263.1"/>
    </source>
</evidence>
<evidence type="ECO:0000313" key="3">
    <source>
        <dbReference type="Proteomes" id="UP001153365"/>
    </source>
</evidence>
<dbReference type="EMBL" id="CALTRL010005284">
    <property type="protein sequence ID" value="CAH7684263.1"/>
    <property type="molecule type" value="Genomic_DNA"/>
</dbReference>
<accession>A0AAV0BD90</accession>
<proteinExistence type="predicted"/>
<keyword evidence="3" id="KW-1185">Reference proteome</keyword>
<dbReference type="Proteomes" id="UP001153365">
    <property type="component" value="Unassembled WGS sequence"/>
</dbReference>
<dbReference type="AlphaFoldDB" id="A0AAV0BD90"/>
<evidence type="ECO:0000256" key="1">
    <source>
        <dbReference type="SAM" id="MobiDB-lite"/>
    </source>
</evidence>
<feature type="compositionally biased region" description="Polar residues" evidence="1">
    <location>
        <begin position="60"/>
        <end position="75"/>
    </location>
</feature>
<organism evidence="2 3">
    <name type="scientific">Phakopsora pachyrhizi</name>
    <name type="common">Asian soybean rust disease fungus</name>
    <dbReference type="NCBI Taxonomy" id="170000"/>
    <lineage>
        <taxon>Eukaryota</taxon>
        <taxon>Fungi</taxon>
        <taxon>Dikarya</taxon>
        <taxon>Basidiomycota</taxon>
        <taxon>Pucciniomycotina</taxon>
        <taxon>Pucciniomycetes</taxon>
        <taxon>Pucciniales</taxon>
        <taxon>Phakopsoraceae</taxon>
        <taxon>Phakopsora</taxon>
    </lineage>
</organism>
<gene>
    <name evidence="2" type="ORF">PPACK8108_LOCUS18341</name>
</gene>
<sequence length="75" mass="8463">MVGVFLQLMELLIEREWKRIEERGPTAVGRPVDFFCCQYQQSLQSALKGERLAQRGDLSAQASPNLPRLNSQTGV</sequence>
<name>A0AAV0BD90_PHAPC</name>